<evidence type="ECO:0000313" key="2">
    <source>
        <dbReference type="Proteomes" id="UP000182658"/>
    </source>
</evidence>
<protein>
    <submittedName>
        <fullName evidence="1">Uncharacterized protein</fullName>
    </submittedName>
</protein>
<dbReference type="Proteomes" id="UP000182658">
    <property type="component" value="Unassembled WGS sequence"/>
</dbReference>
<proteinExistence type="predicted"/>
<gene>
    <name evidence="1" type="ORF">CONLIGDRAFT_633537</name>
</gene>
<sequence length="258" mass="28370">MGTTISSLFGADVESEDKLTALEIMKLKEFLKEYGRADSSQEGHFAPSRQIMDYPPAVDADFIVSERLSRYATLRCFYVWVNGISFSRPSMVQAQTLGEPVVRRHDSADTMCAFASSDHAFMSISHYAEGPFRIPAPFVATSYLAVRDIEGLNITELSRGRALPMMRKLNGDFEALELAEYIKDFSLITFRAAFVHHEICQAGGRPIEPGAALGTKISQLSGVLRGASPTHPINFELLVPNRRVGGCHPECSGSNPAH</sequence>
<evidence type="ECO:0000313" key="1">
    <source>
        <dbReference type="EMBL" id="OIW27201.1"/>
    </source>
</evidence>
<organism evidence="1 2">
    <name type="scientific">Coniochaeta ligniaria NRRL 30616</name>
    <dbReference type="NCBI Taxonomy" id="1408157"/>
    <lineage>
        <taxon>Eukaryota</taxon>
        <taxon>Fungi</taxon>
        <taxon>Dikarya</taxon>
        <taxon>Ascomycota</taxon>
        <taxon>Pezizomycotina</taxon>
        <taxon>Sordariomycetes</taxon>
        <taxon>Sordariomycetidae</taxon>
        <taxon>Coniochaetales</taxon>
        <taxon>Coniochaetaceae</taxon>
        <taxon>Coniochaeta</taxon>
    </lineage>
</organism>
<keyword evidence="2" id="KW-1185">Reference proteome</keyword>
<dbReference type="AlphaFoldDB" id="A0A1J7J1K4"/>
<name>A0A1J7J1K4_9PEZI</name>
<reference evidence="1 2" key="1">
    <citation type="submission" date="2016-10" db="EMBL/GenBank/DDBJ databases">
        <title>Draft genome sequence of Coniochaeta ligniaria NRRL30616, a lignocellulolytic fungus for bioabatement of inhibitors in plant biomass hydrolysates.</title>
        <authorList>
            <consortium name="DOE Joint Genome Institute"/>
            <person name="Jimenez D.J."/>
            <person name="Hector R.E."/>
            <person name="Riley R."/>
            <person name="Sun H."/>
            <person name="Grigoriev I.V."/>
            <person name="Van Elsas J.D."/>
            <person name="Nichols N.N."/>
        </authorList>
    </citation>
    <scope>NUCLEOTIDE SEQUENCE [LARGE SCALE GENOMIC DNA]</scope>
    <source>
        <strain evidence="1 2">NRRL 30616</strain>
    </source>
</reference>
<dbReference type="InParanoid" id="A0A1J7J1K4"/>
<accession>A0A1J7J1K4</accession>
<dbReference type="EMBL" id="KV875099">
    <property type="protein sequence ID" value="OIW27201.1"/>
    <property type="molecule type" value="Genomic_DNA"/>
</dbReference>